<protein>
    <submittedName>
        <fullName evidence="2">Uncharacterized protein</fullName>
    </submittedName>
</protein>
<dbReference type="AlphaFoldDB" id="A0A376D4K3"/>
<evidence type="ECO:0000313" key="3">
    <source>
        <dbReference type="Proteomes" id="UP000254287"/>
    </source>
</evidence>
<dbReference type="Proteomes" id="UP000254287">
    <property type="component" value="Unassembled WGS sequence"/>
</dbReference>
<accession>A0A376D4K3</accession>
<sequence length="327" mass="33480">MLREPSGNGAVLDELAGVGNTFGNRVASAIEVEHGSRGSSDGVVMGRFSGAGEDIAERLGILLSIAAREIGESVAGNAEGFRRELVVADGTVAKLPHLGGSVYGDFIGTSTVEYECAAAAELLQHFRDELALGGVGNAHDLSFRSAGAQQRPKGIEDGGNAQAFAHWLHVGNGRVVGRGKEEREVRRLQLADGTVGVEVERDAQCFEDIGGAGLGGDGAVPVLNHPHSPGGGYEGGTGGDVDGVGTITASSRGIHEALSGDREGAPGMEEGTGGAGNVGESFAAGTDVSQQSSDMDIVILPHRQRSEDLDGFIEGGLGDIKIGFKRL</sequence>
<organism evidence="2 3">
    <name type="scientific">Corynebacterium minutissimum</name>
    <dbReference type="NCBI Taxonomy" id="38301"/>
    <lineage>
        <taxon>Bacteria</taxon>
        <taxon>Bacillati</taxon>
        <taxon>Actinomycetota</taxon>
        <taxon>Actinomycetes</taxon>
        <taxon>Mycobacteriales</taxon>
        <taxon>Corynebacteriaceae</taxon>
        <taxon>Corynebacterium</taxon>
    </lineage>
</organism>
<evidence type="ECO:0000313" key="2">
    <source>
        <dbReference type="EMBL" id="STC82028.1"/>
    </source>
</evidence>
<proteinExistence type="predicted"/>
<evidence type="ECO:0000256" key="1">
    <source>
        <dbReference type="SAM" id="MobiDB-lite"/>
    </source>
</evidence>
<dbReference type="EMBL" id="UFXP01000001">
    <property type="protein sequence ID" value="STC82028.1"/>
    <property type="molecule type" value="Genomic_DNA"/>
</dbReference>
<feature type="region of interest" description="Disordered" evidence="1">
    <location>
        <begin position="259"/>
        <end position="290"/>
    </location>
</feature>
<reference evidence="2 3" key="1">
    <citation type="submission" date="2018-06" db="EMBL/GenBank/DDBJ databases">
        <authorList>
            <consortium name="Pathogen Informatics"/>
            <person name="Doyle S."/>
        </authorList>
    </citation>
    <scope>NUCLEOTIDE SEQUENCE [LARGE SCALE GENOMIC DNA]</scope>
    <source>
        <strain evidence="2 3">NCTC10289</strain>
    </source>
</reference>
<name>A0A376D4K3_9CORY</name>
<gene>
    <name evidence="2" type="ORF">NCTC10289_02613</name>
</gene>